<dbReference type="InterPro" id="IPR002048">
    <property type="entry name" value="EF_hand_dom"/>
</dbReference>
<evidence type="ECO:0000256" key="3">
    <source>
        <dbReference type="SAM" id="Phobius"/>
    </source>
</evidence>
<keyword evidence="3" id="KW-0472">Membrane</keyword>
<protein>
    <recommendedName>
        <fullName evidence="4">EF-hand domain-containing protein</fullName>
    </recommendedName>
</protein>
<keyword evidence="1" id="KW-0106">Calcium</keyword>
<dbReference type="PROSITE" id="PS50222">
    <property type="entry name" value="EF_HAND_2"/>
    <property type="match status" value="2"/>
</dbReference>
<dbReference type="InterPro" id="IPR018247">
    <property type="entry name" value="EF_Hand_1_Ca_BS"/>
</dbReference>
<feature type="domain" description="EF-hand" evidence="4">
    <location>
        <begin position="1470"/>
        <end position="1505"/>
    </location>
</feature>
<dbReference type="SMART" id="SM00054">
    <property type="entry name" value="EFh"/>
    <property type="match status" value="2"/>
</dbReference>
<dbReference type="CDD" id="cd00051">
    <property type="entry name" value="EFh"/>
    <property type="match status" value="1"/>
</dbReference>
<keyword evidence="6" id="KW-1185">Reference proteome</keyword>
<dbReference type="GO" id="GO:0005509">
    <property type="term" value="F:calcium ion binding"/>
    <property type="evidence" value="ECO:0007669"/>
    <property type="project" value="InterPro"/>
</dbReference>
<keyword evidence="2" id="KW-0175">Coiled coil</keyword>
<name>A0AAD1Y7V4_EUPCR</name>
<reference evidence="5" key="1">
    <citation type="submission" date="2023-07" db="EMBL/GenBank/DDBJ databases">
        <authorList>
            <consortium name="AG Swart"/>
            <person name="Singh M."/>
            <person name="Singh A."/>
            <person name="Seah K."/>
            <person name="Emmerich C."/>
        </authorList>
    </citation>
    <scope>NUCLEOTIDE SEQUENCE</scope>
    <source>
        <strain evidence="5">DP1</strain>
    </source>
</reference>
<feature type="coiled-coil region" evidence="2">
    <location>
        <begin position="1401"/>
        <end position="1428"/>
    </location>
</feature>
<dbReference type="InterPro" id="IPR011992">
    <property type="entry name" value="EF-hand-dom_pair"/>
</dbReference>
<dbReference type="SUPFAM" id="SSF47473">
    <property type="entry name" value="EF-hand"/>
    <property type="match status" value="1"/>
</dbReference>
<proteinExistence type="predicted"/>
<comment type="caution">
    <text evidence="5">The sequence shown here is derived from an EMBL/GenBank/DDBJ whole genome shotgun (WGS) entry which is preliminary data.</text>
</comment>
<keyword evidence="3" id="KW-0812">Transmembrane</keyword>
<sequence length="1596" mass="181991">MERFKERIVSEELLVPHTSLEACCCNIYAELVVKDNGTSHAKPASGMSAAQPIRRDDTKEPQMQLNFDKKDIILGAKRQLDKNPWSIQKLKEFQTELEKRAANPIRPKTVYFSKYDLSLIEDVPNPSLDNTEHVLERNTEGMCVRGGTEETKEESMSGKRERQGKYMPLAAINLSSAKEEKLPDIHSKENANASIQPSRPNLIDWTGDGILPNGKGFPTSFFEAEPIFNVRICDPFKLGDALEESFRLCVEKDTQGRVFFSDPDTMTCNSTATKFLQRDHETLDTACLKHIYEDASRIISYNKDPNINTQAIPKGFTPDLINKNLILTVIIQPKPVLEEHFQQELKLKVLADHKGNPVFVDCETNALHETATKFLQKDHEELYLDSILKIYGDCNKPVVYIDCSEISNKIALEPHADSNEINKHEGIQQIDLNNQAENQLEKDNRSALILPQNLQSNISFNARNRLEKSYCASKAIGQSPSIATSARPRKKQDFQNAEIESEIDEADFYNQKSWIEYRQLQVSGGDTTIGLESDRICGKSQIGEIDVLETFIRDLIEVYHVQEDISTLDLYVYDDNQDKITHLFELLCQADSSPAFLKLLTIKRIKNCKRASTLSTTEENDDRKEYKLVLSILSLIMGDYSNFHAHCDALVKSISQKDYQTFNETKELTILVMSLVHGVSSDPDLHIEIDVEKKLQSFFKLLFKTTSETALDFHTLLSRSQYELGELFKEDLSLDPTSEYNQTIILLRKRMDRIIYSKFNFDQESFEYFTSLLCLTLGQPERVEFIANEFDLSPATTDILKAIITQKIEEMEPLFNLIQKRTKNKISTNLQKLYTNILRSDIGGAFMLMFGYTPVSNMVKRLSYYIRIFNMIISPTHCSAQEISEVLKIEEIINEIDEVELDRDHILNSIQLCQGKLPIERVKDVAIKILEGCGRWDLKEFLETSDHTKLIDALVGALNGNIYDFGRICDFLFYGGKTWICSFLTSMVGGSSVFCLKEKGLTPSQIKELIWAHSNALMRSIITKDPESSNEDNLITAFTEIFTYTLCKKNKDITDHIEVHPNLNLNLPIPNICTDHLGEDCLDTRLVKLTKAIAKGKFESEINELLQIAFPYIKEEITDNEDIFEDLKEQDEGNLFIFMEKNKLQGELIISNQYNPRSCPYEIYHRGRTGTIWDLATLLKNFLEISVGKSSAVHSLIDATFISIFQNSNRNISIIPLKSCTHLLLNSPDSVPFESLLEIATLALPFLPTPAHSCLSLICLLLSLHESIDDADKTSQILIEISEQIVTLTRYGSEQESEENREEQMLMSEVLGMAFGLSAKRFEFVPGITPFHINPIPTKSLLLTLFKILEKYHSKLFTQKSSNHPALTKLAQNSFYFIKRQLENPNFEIRNSASYLVDQAEDFAKNAVQGLKQEAKETANELVQYVKTSSESYIREVMLKDLFQIFDRDHSGSLCFAEFQDLCRYIGVELGNEKALRMFSITDTNKDNLITLDEFPEIMKLLTKQIARDTLRRLNLTTQDLIMLAVLTLSYLILALVFIFLGIFTFSRADGFSAVINSIMPLIAGTLAALRTTSIYQRLDNVKEYIEEFIRKMRKT</sequence>
<evidence type="ECO:0000256" key="1">
    <source>
        <dbReference type="ARBA" id="ARBA00022837"/>
    </source>
</evidence>
<gene>
    <name evidence="5" type="ORF">ECRASSUSDP1_LOCUS27619</name>
</gene>
<feature type="transmembrane region" description="Helical" evidence="3">
    <location>
        <begin position="1552"/>
        <end position="1570"/>
    </location>
</feature>
<dbReference type="Gene3D" id="1.10.238.10">
    <property type="entry name" value="EF-hand"/>
    <property type="match status" value="1"/>
</dbReference>
<organism evidence="5 6">
    <name type="scientific">Euplotes crassus</name>
    <dbReference type="NCBI Taxonomy" id="5936"/>
    <lineage>
        <taxon>Eukaryota</taxon>
        <taxon>Sar</taxon>
        <taxon>Alveolata</taxon>
        <taxon>Ciliophora</taxon>
        <taxon>Intramacronucleata</taxon>
        <taxon>Spirotrichea</taxon>
        <taxon>Hypotrichia</taxon>
        <taxon>Euplotida</taxon>
        <taxon>Euplotidae</taxon>
        <taxon>Moneuplotes</taxon>
    </lineage>
</organism>
<keyword evidence="3" id="KW-1133">Transmembrane helix</keyword>
<evidence type="ECO:0000259" key="4">
    <source>
        <dbReference type="PROSITE" id="PS50222"/>
    </source>
</evidence>
<dbReference type="Pfam" id="PF13499">
    <property type="entry name" value="EF-hand_7"/>
    <property type="match status" value="1"/>
</dbReference>
<evidence type="ECO:0000313" key="5">
    <source>
        <dbReference type="EMBL" id="CAI2386020.1"/>
    </source>
</evidence>
<accession>A0AAD1Y7V4</accession>
<dbReference type="EMBL" id="CAMPGE010028502">
    <property type="protein sequence ID" value="CAI2386020.1"/>
    <property type="molecule type" value="Genomic_DNA"/>
</dbReference>
<evidence type="ECO:0000313" key="6">
    <source>
        <dbReference type="Proteomes" id="UP001295684"/>
    </source>
</evidence>
<evidence type="ECO:0000256" key="2">
    <source>
        <dbReference type="SAM" id="Coils"/>
    </source>
</evidence>
<feature type="domain" description="EF-hand" evidence="4">
    <location>
        <begin position="1434"/>
        <end position="1469"/>
    </location>
</feature>
<feature type="transmembrane region" description="Helical" evidence="3">
    <location>
        <begin position="1521"/>
        <end position="1546"/>
    </location>
</feature>
<dbReference type="PROSITE" id="PS00018">
    <property type="entry name" value="EF_HAND_1"/>
    <property type="match status" value="2"/>
</dbReference>
<dbReference type="Proteomes" id="UP001295684">
    <property type="component" value="Unassembled WGS sequence"/>
</dbReference>